<keyword evidence="2" id="KW-1185">Reference proteome</keyword>
<evidence type="ECO:0000313" key="1">
    <source>
        <dbReference type="EMBL" id="EPS93990.1"/>
    </source>
</evidence>
<dbReference type="EMBL" id="KE504248">
    <property type="protein sequence ID" value="EPS93990.1"/>
    <property type="molecule type" value="Genomic_DNA"/>
</dbReference>
<dbReference type="Proteomes" id="UP000015241">
    <property type="component" value="Unassembled WGS sequence"/>
</dbReference>
<dbReference type="STRING" id="743788.S8EWJ3"/>
<feature type="non-terminal residue" evidence="1">
    <location>
        <position position="1"/>
    </location>
</feature>
<dbReference type="eggNOG" id="KOG3752">
    <property type="taxonomic scope" value="Eukaryota"/>
</dbReference>
<dbReference type="InParanoid" id="S8EWJ3"/>
<dbReference type="AlphaFoldDB" id="S8EWJ3"/>
<gene>
    <name evidence="1" type="ORF">FOMPIDRAFT_9544</name>
</gene>
<proteinExistence type="predicted"/>
<protein>
    <recommendedName>
        <fullName evidence="3">Reverse transcriptase zinc-binding domain-containing protein</fullName>
    </recommendedName>
</protein>
<organism evidence="1 2">
    <name type="scientific">Fomitopsis schrenkii</name>
    <name type="common">Brown rot fungus</name>
    <dbReference type="NCBI Taxonomy" id="2126942"/>
    <lineage>
        <taxon>Eukaryota</taxon>
        <taxon>Fungi</taxon>
        <taxon>Dikarya</taxon>
        <taxon>Basidiomycota</taxon>
        <taxon>Agaricomycotina</taxon>
        <taxon>Agaricomycetes</taxon>
        <taxon>Polyporales</taxon>
        <taxon>Fomitopsis</taxon>
    </lineage>
</organism>
<evidence type="ECO:0000313" key="2">
    <source>
        <dbReference type="Proteomes" id="UP000015241"/>
    </source>
</evidence>
<sequence>VLGATLAAPRDAPLHIVLSTKDLINALFKKLPTWEDEGWIGVQGATYLKALVNQLRQRSAPTTFRVASTEEELLAISATRARRDRLRLDNPPQPLHPVEQAAFRLSGARLTGLTQALAYRGIRERTAPPPRNTTTTTIAAAKCHMKDARGTIVEEAEIWLGIKHRDIRRTVVDFLWKSLHGAHRIGKFWLKVPGHEDRARCRRCHEQDSLAHILLECSETGQARVWELTEAALRRKGAEWTPLRIHDILAIGPRSRAPTVDEPPKKHTARLWRILVSESAHLIWRLRCERVIGHSDDKAWQHSTESVTTRWYAAINSRLRQDATSTSTQFGPLTRKRGEVLKTWARLLANEESLPADWTRSNRVL</sequence>
<dbReference type="OrthoDB" id="2800951at2759"/>
<dbReference type="HOGENOM" id="CLU_044484_3_1_1"/>
<feature type="non-terminal residue" evidence="1">
    <location>
        <position position="365"/>
    </location>
</feature>
<reference evidence="1 2" key="1">
    <citation type="journal article" date="2012" name="Science">
        <title>The Paleozoic origin of enzymatic lignin decomposition reconstructed from 31 fungal genomes.</title>
        <authorList>
            <person name="Floudas D."/>
            <person name="Binder M."/>
            <person name="Riley R."/>
            <person name="Barry K."/>
            <person name="Blanchette R.A."/>
            <person name="Henrissat B."/>
            <person name="Martinez A.T."/>
            <person name="Otillar R."/>
            <person name="Spatafora J.W."/>
            <person name="Yadav J.S."/>
            <person name="Aerts A."/>
            <person name="Benoit I."/>
            <person name="Boyd A."/>
            <person name="Carlson A."/>
            <person name="Copeland A."/>
            <person name="Coutinho P.M."/>
            <person name="de Vries R.P."/>
            <person name="Ferreira P."/>
            <person name="Findley K."/>
            <person name="Foster B."/>
            <person name="Gaskell J."/>
            <person name="Glotzer D."/>
            <person name="Gorecki P."/>
            <person name="Heitman J."/>
            <person name="Hesse C."/>
            <person name="Hori C."/>
            <person name="Igarashi K."/>
            <person name="Jurgens J.A."/>
            <person name="Kallen N."/>
            <person name="Kersten P."/>
            <person name="Kohler A."/>
            <person name="Kuees U."/>
            <person name="Kumar T.K.A."/>
            <person name="Kuo A."/>
            <person name="LaButti K."/>
            <person name="Larrondo L.F."/>
            <person name="Lindquist E."/>
            <person name="Ling A."/>
            <person name="Lombard V."/>
            <person name="Lucas S."/>
            <person name="Lundell T."/>
            <person name="Martin R."/>
            <person name="McLaughlin D.J."/>
            <person name="Morgenstern I."/>
            <person name="Morin E."/>
            <person name="Murat C."/>
            <person name="Nagy L.G."/>
            <person name="Nolan M."/>
            <person name="Ohm R.A."/>
            <person name="Patyshakuliyeva A."/>
            <person name="Rokas A."/>
            <person name="Ruiz-Duenas F.J."/>
            <person name="Sabat G."/>
            <person name="Salamov A."/>
            <person name="Samejima M."/>
            <person name="Schmutz J."/>
            <person name="Slot J.C."/>
            <person name="St John F."/>
            <person name="Stenlid J."/>
            <person name="Sun H."/>
            <person name="Sun S."/>
            <person name="Syed K."/>
            <person name="Tsang A."/>
            <person name="Wiebenga A."/>
            <person name="Young D."/>
            <person name="Pisabarro A."/>
            <person name="Eastwood D.C."/>
            <person name="Martin F."/>
            <person name="Cullen D."/>
            <person name="Grigoriev I.V."/>
            <person name="Hibbett D.S."/>
        </authorList>
    </citation>
    <scope>NUCLEOTIDE SEQUENCE</scope>
    <source>
        <strain evidence="2">FP-58527</strain>
    </source>
</reference>
<accession>S8EWJ3</accession>
<name>S8EWJ3_FOMSC</name>
<evidence type="ECO:0008006" key="3">
    <source>
        <dbReference type="Google" id="ProtNLM"/>
    </source>
</evidence>